<evidence type="ECO:0000313" key="2">
    <source>
        <dbReference type="Proteomes" id="UP000887013"/>
    </source>
</evidence>
<accession>A0A8X6N2J1</accession>
<sequence length="83" mass="8852">MFHSEKAALDTKQDESTSRVAFTALSFGEEDPSLRFFLIVSQFIITAVTSGCIKVHALVATSSSNALSCVKDIIITLVLSAAT</sequence>
<dbReference type="AlphaFoldDB" id="A0A8X6N2J1"/>
<dbReference type="Proteomes" id="UP000887013">
    <property type="component" value="Unassembled WGS sequence"/>
</dbReference>
<organism evidence="1 2">
    <name type="scientific">Nephila pilipes</name>
    <name type="common">Giant wood spider</name>
    <name type="synonym">Nephila maculata</name>
    <dbReference type="NCBI Taxonomy" id="299642"/>
    <lineage>
        <taxon>Eukaryota</taxon>
        <taxon>Metazoa</taxon>
        <taxon>Ecdysozoa</taxon>
        <taxon>Arthropoda</taxon>
        <taxon>Chelicerata</taxon>
        <taxon>Arachnida</taxon>
        <taxon>Araneae</taxon>
        <taxon>Araneomorphae</taxon>
        <taxon>Entelegynae</taxon>
        <taxon>Araneoidea</taxon>
        <taxon>Nephilidae</taxon>
        <taxon>Nephila</taxon>
    </lineage>
</organism>
<comment type="caution">
    <text evidence="1">The sequence shown here is derived from an EMBL/GenBank/DDBJ whole genome shotgun (WGS) entry which is preliminary data.</text>
</comment>
<reference evidence="1" key="1">
    <citation type="submission" date="2020-08" db="EMBL/GenBank/DDBJ databases">
        <title>Multicomponent nature underlies the extraordinary mechanical properties of spider dragline silk.</title>
        <authorList>
            <person name="Kono N."/>
            <person name="Nakamura H."/>
            <person name="Mori M."/>
            <person name="Yoshida Y."/>
            <person name="Ohtoshi R."/>
            <person name="Malay A.D."/>
            <person name="Moran D.A.P."/>
            <person name="Tomita M."/>
            <person name="Numata K."/>
            <person name="Arakawa K."/>
        </authorList>
    </citation>
    <scope>NUCLEOTIDE SEQUENCE</scope>
</reference>
<gene>
    <name evidence="1" type="ORF">NPIL_389031</name>
</gene>
<keyword evidence="2" id="KW-1185">Reference proteome</keyword>
<proteinExistence type="predicted"/>
<evidence type="ECO:0000313" key="1">
    <source>
        <dbReference type="EMBL" id="GFS91164.1"/>
    </source>
</evidence>
<protein>
    <submittedName>
        <fullName evidence="1">Uncharacterized protein</fullName>
    </submittedName>
</protein>
<name>A0A8X6N2J1_NEPPI</name>
<dbReference type="EMBL" id="BMAW01004859">
    <property type="protein sequence ID" value="GFS91164.1"/>
    <property type="molecule type" value="Genomic_DNA"/>
</dbReference>